<dbReference type="CDD" id="cd06558">
    <property type="entry name" value="crotonase-like"/>
    <property type="match status" value="1"/>
</dbReference>
<keyword evidence="2" id="KW-0456">Lyase</keyword>
<dbReference type="OrthoDB" id="9775794at2"/>
<comment type="similarity">
    <text evidence="1">Belongs to the enoyl-CoA hydratase/isomerase family.</text>
</comment>
<dbReference type="Pfam" id="PF00378">
    <property type="entry name" value="ECH_1"/>
    <property type="match status" value="1"/>
</dbReference>
<organism evidence="2 3">
    <name type="scientific">Bacillus coahuilensis p1.1.43</name>
    <dbReference type="NCBI Taxonomy" id="1150625"/>
    <lineage>
        <taxon>Bacteria</taxon>
        <taxon>Bacillati</taxon>
        <taxon>Bacillota</taxon>
        <taxon>Bacilli</taxon>
        <taxon>Bacillales</taxon>
        <taxon>Bacillaceae</taxon>
        <taxon>Bacillus</taxon>
    </lineage>
</organism>
<dbReference type="InterPro" id="IPR014748">
    <property type="entry name" value="Enoyl-CoA_hydra_C"/>
</dbReference>
<dbReference type="Gene3D" id="1.10.12.10">
    <property type="entry name" value="Lyase 2-enoyl-coa Hydratase, Chain A, domain 2"/>
    <property type="match status" value="1"/>
</dbReference>
<dbReference type="STRING" id="1150625.Q75_04025"/>
<protein>
    <submittedName>
        <fullName evidence="2">Enoyl-CoA hydratase</fullName>
        <ecNumber evidence="2">4.2.1.17</ecNumber>
    </submittedName>
</protein>
<evidence type="ECO:0000313" key="3">
    <source>
        <dbReference type="Proteomes" id="UP000074108"/>
    </source>
</evidence>
<dbReference type="InterPro" id="IPR029045">
    <property type="entry name" value="ClpP/crotonase-like_dom_sf"/>
</dbReference>
<gene>
    <name evidence="2" type="ORF">Q75_04025</name>
</gene>
<dbReference type="EMBL" id="LDYG01000019">
    <property type="protein sequence ID" value="KUP07933.1"/>
    <property type="molecule type" value="Genomic_DNA"/>
</dbReference>
<dbReference type="RefSeq" id="WP_059282357.1">
    <property type="nucleotide sequence ID" value="NZ_LDYG01000019.1"/>
</dbReference>
<accession>A0A147KB27</accession>
<evidence type="ECO:0000313" key="2">
    <source>
        <dbReference type="EMBL" id="KUP07933.1"/>
    </source>
</evidence>
<dbReference type="Proteomes" id="UP000074108">
    <property type="component" value="Unassembled WGS sequence"/>
</dbReference>
<sequence length="264" mass="28866">MVVQTSYETIKVEVSGAKAVVTLNRPKSLNAMNVQLMKELAGCLQELSKDREIKLVVMKGAGGAFSSGGDIKEMLASANEKEFGSIMDSISQIAITLYSMPKVTVAAIHGAAAGLGLSLALASDYVIAEENSKLAMNFIGIGLIPDGGGHFFMEQRLGPVKAKQFIWEGRVIEGQEAFMKGLIDEVVAEGRLEESLERFVTKTLHSPLKAKIKTKQIITEAHRPALIKVLEHEKEGQFLMRQTEDHQEGVKAFIEKRKPNFTGH</sequence>
<dbReference type="PANTHER" id="PTHR43459:SF1">
    <property type="entry name" value="EG:BACN32G11.4 PROTEIN"/>
    <property type="match status" value="1"/>
</dbReference>
<dbReference type="InterPro" id="IPR001753">
    <property type="entry name" value="Enoyl-CoA_hydra/iso"/>
</dbReference>
<keyword evidence="3" id="KW-1185">Reference proteome</keyword>
<dbReference type="GO" id="GO:0004300">
    <property type="term" value="F:enoyl-CoA hydratase activity"/>
    <property type="evidence" value="ECO:0007669"/>
    <property type="project" value="UniProtKB-EC"/>
</dbReference>
<dbReference type="NCBIfam" id="NF005804">
    <property type="entry name" value="PRK07659.1"/>
    <property type="match status" value="1"/>
</dbReference>
<dbReference type="EC" id="4.2.1.17" evidence="2"/>
<name>A0A147KB27_9BACI</name>
<dbReference type="Gene3D" id="3.90.226.10">
    <property type="entry name" value="2-enoyl-CoA Hydratase, Chain A, domain 1"/>
    <property type="match status" value="1"/>
</dbReference>
<dbReference type="PATRIC" id="fig|1150625.3.peg.840"/>
<proteinExistence type="inferred from homology"/>
<dbReference type="PANTHER" id="PTHR43459">
    <property type="entry name" value="ENOYL-COA HYDRATASE"/>
    <property type="match status" value="1"/>
</dbReference>
<dbReference type="SUPFAM" id="SSF52096">
    <property type="entry name" value="ClpP/crotonase"/>
    <property type="match status" value="1"/>
</dbReference>
<evidence type="ECO:0000256" key="1">
    <source>
        <dbReference type="ARBA" id="ARBA00005254"/>
    </source>
</evidence>
<dbReference type="AlphaFoldDB" id="A0A147KB27"/>
<comment type="caution">
    <text evidence="2">The sequence shown here is derived from an EMBL/GenBank/DDBJ whole genome shotgun (WGS) entry which is preliminary data.</text>
</comment>
<reference evidence="2 3" key="1">
    <citation type="journal article" date="2016" name="Front. Microbiol.">
        <title>Microevolution Analysis of Bacillus coahuilensis Unveils Differences in Phosphorus Acquisition Strategies and Their Regulation.</title>
        <authorList>
            <person name="Gomez-Lunar Z."/>
            <person name="Hernandez-Gonzalez I."/>
            <person name="Rodriguez-Torres M.D."/>
            <person name="Souza V."/>
            <person name="Olmedo-Alvarez G."/>
        </authorList>
    </citation>
    <scope>NUCLEOTIDE SEQUENCE [LARGE SCALE GENOMIC DNA]</scope>
    <source>
        <strain evidence="3">p1.1.43</strain>
    </source>
</reference>